<comment type="caution">
    <text evidence="1">The sequence shown here is derived from an EMBL/GenBank/DDBJ whole genome shotgun (WGS) entry which is preliminary data.</text>
</comment>
<evidence type="ECO:0000313" key="1">
    <source>
        <dbReference type="EMBL" id="EPY16368.1"/>
    </source>
</evidence>
<protein>
    <submittedName>
        <fullName evidence="1">Uncharacterized protein</fullName>
    </submittedName>
</protein>
<evidence type="ECO:0000313" key="2">
    <source>
        <dbReference type="Proteomes" id="UP000015354"/>
    </source>
</evidence>
<organism evidence="1 2">
    <name type="scientific">Strigomonas culicis</name>
    <dbReference type="NCBI Taxonomy" id="28005"/>
    <lineage>
        <taxon>Eukaryota</taxon>
        <taxon>Discoba</taxon>
        <taxon>Euglenozoa</taxon>
        <taxon>Kinetoplastea</taxon>
        <taxon>Metakinetoplastina</taxon>
        <taxon>Trypanosomatida</taxon>
        <taxon>Trypanosomatidae</taxon>
        <taxon>Strigomonadinae</taxon>
        <taxon>Strigomonas</taxon>
    </lineage>
</organism>
<dbReference type="AlphaFoldDB" id="S9TJ09"/>
<name>S9TJ09_9TRYP</name>
<proteinExistence type="predicted"/>
<reference evidence="1 2" key="1">
    <citation type="journal article" date="2013" name="PLoS ONE">
        <title>Predicting the Proteins of Angomonas deanei, Strigomonas culicis and Their Respective Endosymbionts Reveals New Aspects of the Trypanosomatidae Family.</title>
        <authorList>
            <person name="Motta M.C."/>
            <person name="Martins A.C."/>
            <person name="de Souza S.S."/>
            <person name="Catta-Preta C.M."/>
            <person name="Silva R."/>
            <person name="Klein C.C."/>
            <person name="de Almeida L.G."/>
            <person name="de Lima Cunha O."/>
            <person name="Ciapina L.P."/>
            <person name="Brocchi M."/>
            <person name="Colabardini A.C."/>
            <person name="de Araujo Lima B."/>
            <person name="Machado C.R."/>
            <person name="de Almeida Soares C.M."/>
            <person name="Probst C.M."/>
            <person name="de Menezes C.B."/>
            <person name="Thompson C.E."/>
            <person name="Bartholomeu D.C."/>
            <person name="Gradia D.F."/>
            <person name="Pavoni D.P."/>
            <person name="Grisard E.C."/>
            <person name="Fantinatti-Garboggini F."/>
            <person name="Marchini F.K."/>
            <person name="Rodrigues-Luiz G.F."/>
            <person name="Wagner G."/>
            <person name="Goldman G.H."/>
            <person name="Fietto J.L."/>
            <person name="Elias M.C."/>
            <person name="Goldman M.H."/>
            <person name="Sagot M.F."/>
            <person name="Pereira M."/>
            <person name="Stoco P.H."/>
            <person name="de Mendonca-Neto R.P."/>
            <person name="Teixeira S.M."/>
            <person name="Maciel T.E."/>
            <person name="de Oliveira Mendes T.A."/>
            <person name="Urmenyi T.P."/>
            <person name="de Souza W."/>
            <person name="Schenkman S."/>
            <person name="de Vasconcelos A.T."/>
        </authorList>
    </citation>
    <scope>NUCLEOTIDE SEQUENCE [LARGE SCALE GENOMIC DNA]</scope>
</reference>
<dbReference type="EMBL" id="ATMH01011302">
    <property type="protein sequence ID" value="EPY16368.1"/>
    <property type="molecule type" value="Genomic_DNA"/>
</dbReference>
<dbReference type="Proteomes" id="UP000015354">
    <property type="component" value="Unassembled WGS sequence"/>
</dbReference>
<gene>
    <name evidence="1" type="ORF">STCU_11352</name>
</gene>
<sequence length="111" mass="11694">MDTHVSAGCRTSTSCSSSINFGCTGTNDAVPAAAGTGCGGGGTVALHRCAPVRHDPATCGSAVRRAWSYRSSRAVAFHRRQLPPRRIRSVVFRRSNTTASFSFGYVTRVAS</sequence>
<accession>S9TJ09</accession>
<keyword evidence="2" id="KW-1185">Reference proteome</keyword>